<accession>A0A6J7X0Z9</accession>
<reference evidence="1" key="1">
    <citation type="submission" date="2020-05" db="EMBL/GenBank/DDBJ databases">
        <authorList>
            <person name="Chiriac C."/>
            <person name="Salcher M."/>
            <person name="Ghai R."/>
            <person name="Kavagutti S V."/>
        </authorList>
    </citation>
    <scope>NUCLEOTIDE SEQUENCE</scope>
</reference>
<proteinExistence type="predicted"/>
<organism evidence="1">
    <name type="scientific">uncultured Caudovirales phage</name>
    <dbReference type="NCBI Taxonomy" id="2100421"/>
    <lineage>
        <taxon>Viruses</taxon>
        <taxon>Duplodnaviria</taxon>
        <taxon>Heunggongvirae</taxon>
        <taxon>Uroviricota</taxon>
        <taxon>Caudoviricetes</taxon>
        <taxon>Peduoviridae</taxon>
        <taxon>Maltschvirus</taxon>
        <taxon>Maltschvirus maltsch</taxon>
    </lineage>
</organism>
<gene>
    <name evidence="1" type="ORF">UFOVP366_17</name>
</gene>
<protein>
    <submittedName>
        <fullName evidence="1">Uncharacterized protein</fullName>
    </submittedName>
</protein>
<name>A0A6J7X0Z9_9CAUD</name>
<dbReference type="EMBL" id="LR798308">
    <property type="protein sequence ID" value="CAB5222662.1"/>
    <property type="molecule type" value="Genomic_DNA"/>
</dbReference>
<evidence type="ECO:0000313" key="1">
    <source>
        <dbReference type="EMBL" id="CAB5222662.1"/>
    </source>
</evidence>
<sequence length="151" mass="16954">MIRAANLMGEVEGGSQMAEVAFDVYDIATRIQKGDESGWRGDPSASLMFNPIIGRFEVWMVDAMGTPYVACSHHRADHTLIVKLIEGDWQKGKALHEDLMKRNKATRDAHETVEKEKRLELADKLHWALIKDVGHLGGSNKRIISMNEKGK</sequence>